<dbReference type="InterPro" id="IPR000719">
    <property type="entry name" value="Prot_kinase_dom"/>
</dbReference>
<dbReference type="PANTHER" id="PTHR43289:SF6">
    <property type="entry name" value="SERINE_THREONINE-PROTEIN KINASE NEKL-3"/>
    <property type="match status" value="1"/>
</dbReference>
<feature type="compositionally biased region" description="Low complexity" evidence="8">
    <location>
        <begin position="375"/>
        <end position="394"/>
    </location>
</feature>
<sequence>MSEFPLFPGHLLAGRYRLLGMLGAGGMSVIWRAYDEVLRRTVALKVLAPQMAADGRRRTMVRDEARATAQLDHPHVTAVHDYGEAVAGDGSVLGFVVYELLDGESLENRLVRGPLPWNTAVEICVAVAEAVAAAHELDIVHRDITPGNVMLTNAGVKVLDFGIATTVGAPDEDEDGTTFGTPEYVAPERLDGAPAHAATDVYALGVLLYEMLMGEPPFRADNWDELAAIQRSDVPPIPRNVPGLPLDVARLCQSCLDPNPKRRPSAEVVVDRLRAFVITPCHPVAPRADLHRTVPRTMPAPATAGHAAPPSPWGRRVVLGATAVVSLVTIGAIFAVLGEGDGGPRDQGAVLPTTPGPTSAAASPTPSPTPKPRRTTGAPTAPRTTGPAPTSAAPTAATLQTLAAEFRKLVNDGKANGAIRPDVAEDLLQVLNNALRSGTSADVRHGLELLRTKVDQRANEPTAITETLAAKLLATVDRMLAIAPVTPTAA</sequence>
<reference evidence="10 11" key="1">
    <citation type="journal article" date="2019" name="Int. J. Syst. Evol. Microbiol.">
        <title>The Global Catalogue of Microorganisms (GCM) 10K type strain sequencing project: providing services to taxonomists for standard genome sequencing and annotation.</title>
        <authorList>
            <consortium name="The Broad Institute Genomics Platform"/>
            <consortium name="The Broad Institute Genome Sequencing Center for Infectious Disease"/>
            <person name="Wu L."/>
            <person name="Ma J."/>
        </authorList>
    </citation>
    <scope>NUCLEOTIDE SEQUENCE [LARGE SCALE GENOMIC DNA]</scope>
    <source>
        <strain evidence="10 11">JCM 13250</strain>
    </source>
</reference>
<evidence type="ECO:0000256" key="2">
    <source>
        <dbReference type="ARBA" id="ARBA00022527"/>
    </source>
</evidence>
<keyword evidence="6 7" id="KW-0067">ATP-binding</keyword>
<evidence type="ECO:0000256" key="3">
    <source>
        <dbReference type="ARBA" id="ARBA00022679"/>
    </source>
</evidence>
<gene>
    <name evidence="10" type="ORF">GCM10009682_63870</name>
</gene>
<dbReference type="EMBL" id="BAAALT010000366">
    <property type="protein sequence ID" value="GAA1838818.1"/>
    <property type="molecule type" value="Genomic_DNA"/>
</dbReference>
<feature type="compositionally biased region" description="Low complexity" evidence="8">
    <location>
        <begin position="299"/>
        <end position="308"/>
    </location>
</feature>
<dbReference type="Gene3D" id="3.30.200.20">
    <property type="entry name" value="Phosphorylase Kinase, domain 1"/>
    <property type="match status" value="1"/>
</dbReference>
<keyword evidence="2" id="KW-0723">Serine/threonine-protein kinase</keyword>
<keyword evidence="3" id="KW-0808">Transferase</keyword>
<dbReference type="CDD" id="cd14014">
    <property type="entry name" value="STKc_PknB_like"/>
    <property type="match status" value="1"/>
</dbReference>
<feature type="compositionally biased region" description="Low complexity" evidence="8">
    <location>
        <begin position="352"/>
        <end position="364"/>
    </location>
</feature>
<dbReference type="SUPFAM" id="SSF56112">
    <property type="entry name" value="Protein kinase-like (PK-like)"/>
    <property type="match status" value="1"/>
</dbReference>
<dbReference type="RefSeq" id="WP_344140640.1">
    <property type="nucleotide sequence ID" value="NZ_BAAALT010000366.1"/>
</dbReference>
<feature type="binding site" evidence="7">
    <location>
        <position position="45"/>
    </location>
    <ligand>
        <name>ATP</name>
        <dbReference type="ChEBI" id="CHEBI:30616"/>
    </ligand>
</feature>
<organism evidence="10 11">
    <name type="scientific">Luedemannella flava</name>
    <dbReference type="NCBI Taxonomy" id="349316"/>
    <lineage>
        <taxon>Bacteria</taxon>
        <taxon>Bacillati</taxon>
        <taxon>Actinomycetota</taxon>
        <taxon>Actinomycetes</taxon>
        <taxon>Micromonosporales</taxon>
        <taxon>Micromonosporaceae</taxon>
        <taxon>Luedemannella</taxon>
    </lineage>
</organism>
<evidence type="ECO:0000256" key="5">
    <source>
        <dbReference type="ARBA" id="ARBA00022777"/>
    </source>
</evidence>
<evidence type="ECO:0000256" key="4">
    <source>
        <dbReference type="ARBA" id="ARBA00022741"/>
    </source>
</evidence>
<evidence type="ECO:0000313" key="11">
    <source>
        <dbReference type="Proteomes" id="UP001500218"/>
    </source>
</evidence>
<proteinExistence type="predicted"/>
<dbReference type="Proteomes" id="UP001500218">
    <property type="component" value="Unassembled WGS sequence"/>
</dbReference>
<evidence type="ECO:0000256" key="8">
    <source>
        <dbReference type="SAM" id="MobiDB-lite"/>
    </source>
</evidence>
<dbReference type="PANTHER" id="PTHR43289">
    <property type="entry name" value="MITOGEN-ACTIVATED PROTEIN KINASE KINASE KINASE 20-RELATED"/>
    <property type="match status" value="1"/>
</dbReference>
<evidence type="ECO:0000256" key="1">
    <source>
        <dbReference type="ARBA" id="ARBA00012513"/>
    </source>
</evidence>
<evidence type="ECO:0000259" key="9">
    <source>
        <dbReference type="PROSITE" id="PS50011"/>
    </source>
</evidence>
<dbReference type="PROSITE" id="PS00109">
    <property type="entry name" value="PROTEIN_KINASE_TYR"/>
    <property type="match status" value="1"/>
</dbReference>
<dbReference type="Pfam" id="PF00069">
    <property type="entry name" value="Pkinase"/>
    <property type="match status" value="1"/>
</dbReference>
<dbReference type="PROSITE" id="PS00107">
    <property type="entry name" value="PROTEIN_KINASE_ATP"/>
    <property type="match status" value="1"/>
</dbReference>
<keyword evidence="11" id="KW-1185">Reference proteome</keyword>
<dbReference type="Gene3D" id="1.10.510.10">
    <property type="entry name" value="Transferase(Phosphotransferase) domain 1"/>
    <property type="match status" value="1"/>
</dbReference>
<dbReference type="InterPro" id="IPR011009">
    <property type="entry name" value="Kinase-like_dom_sf"/>
</dbReference>
<feature type="domain" description="Protein kinase" evidence="9">
    <location>
        <begin position="16"/>
        <end position="277"/>
    </location>
</feature>
<comment type="caution">
    <text evidence="10">The sequence shown here is derived from an EMBL/GenBank/DDBJ whole genome shotgun (WGS) entry which is preliminary data.</text>
</comment>
<name>A0ABN2MWA1_9ACTN</name>
<dbReference type="InterPro" id="IPR008266">
    <property type="entry name" value="Tyr_kinase_AS"/>
</dbReference>
<keyword evidence="4 7" id="KW-0547">Nucleotide-binding</keyword>
<feature type="region of interest" description="Disordered" evidence="8">
    <location>
        <begin position="339"/>
        <end position="394"/>
    </location>
</feature>
<evidence type="ECO:0000256" key="6">
    <source>
        <dbReference type="ARBA" id="ARBA00022840"/>
    </source>
</evidence>
<accession>A0ABN2MWA1</accession>
<feature type="region of interest" description="Disordered" evidence="8">
    <location>
        <begin position="288"/>
        <end position="313"/>
    </location>
</feature>
<protein>
    <recommendedName>
        <fullName evidence="1">non-specific serine/threonine protein kinase</fullName>
        <ecNumber evidence="1">2.7.11.1</ecNumber>
    </recommendedName>
</protein>
<dbReference type="EC" id="2.7.11.1" evidence="1"/>
<evidence type="ECO:0000313" key="10">
    <source>
        <dbReference type="EMBL" id="GAA1838818.1"/>
    </source>
</evidence>
<dbReference type="InterPro" id="IPR017441">
    <property type="entry name" value="Protein_kinase_ATP_BS"/>
</dbReference>
<dbReference type="PROSITE" id="PS50011">
    <property type="entry name" value="PROTEIN_KINASE_DOM"/>
    <property type="match status" value="1"/>
</dbReference>
<evidence type="ECO:0000256" key="7">
    <source>
        <dbReference type="PROSITE-ProRule" id="PRU10141"/>
    </source>
</evidence>
<keyword evidence="5" id="KW-0418">Kinase</keyword>